<evidence type="ECO:0000313" key="9">
    <source>
        <dbReference type="Proteomes" id="UP000823635"/>
    </source>
</evidence>
<dbReference type="InterPro" id="IPR050638">
    <property type="entry name" value="AA-Vitamin_Transporters"/>
</dbReference>
<feature type="transmembrane region" description="Helical" evidence="6">
    <location>
        <begin position="7"/>
        <end position="26"/>
    </location>
</feature>
<feature type="transmembrane region" description="Helical" evidence="6">
    <location>
        <begin position="96"/>
        <end position="116"/>
    </location>
</feature>
<dbReference type="PANTHER" id="PTHR32322">
    <property type="entry name" value="INNER MEMBRANE TRANSPORTER"/>
    <property type="match status" value="1"/>
</dbReference>
<accession>A0A9D9DJ14</accession>
<evidence type="ECO:0000256" key="4">
    <source>
        <dbReference type="ARBA" id="ARBA00022989"/>
    </source>
</evidence>
<feature type="domain" description="EamA" evidence="7">
    <location>
        <begin position="6"/>
        <end position="140"/>
    </location>
</feature>
<dbReference type="Pfam" id="PF00892">
    <property type="entry name" value="EamA"/>
    <property type="match status" value="2"/>
</dbReference>
<protein>
    <submittedName>
        <fullName evidence="8">DMT family transporter</fullName>
    </submittedName>
</protein>
<comment type="caution">
    <text evidence="8">The sequence shown here is derived from an EMBL/GenBank/DDBJ whole genome shotgun (WGS) entry which is preliminary data.</text>
</comment>
<evidence type="ECO:0000256" key="6">
    <source>
        <dbReference type="SAM" id="Phobius"/>
    </source>
</evidence>
<keyword evidence="2" id="KW-1003">Cell membrane</keyword>
<evidence type="ECO:0000259" key="7">
    <source>
        <dbReference type="Pfam" id="PF00892"/>
    </source>
</evidence>
<feature type="transmembrane region" description="Helical" evidence="6">
    <location>
        <begin position="153"/>
        <end position="172"/>
    </location>
</feature>
<name>A0A9D9DJ14_9BACT</name>
<dbReference type="EMBL" id="JADINB010000024">
    <property type="protein sequence ID" value="MBO8428514.1"/>
    <property type="molecule type" value="Genomic_DNA"/>
</dbReference>
<feature type="transmembrane region" description="Helical" evidence="6">
    <location>
        <begin position="38"/>
        <end position="57"/>
    </location>
</feature>
<evidence type="ECO:0000256" key="3">
    <source>
        <dbReference type="ARBA" id="ARBA00022692"/>
    </source>
</evidence>
<dbReference type="Gene3D" id="1.10.3730.20">
    <property type="match status" value="1"/>
</dbReference>
<dbReference type="Proteomes" id="UP000823635">
    <property type="component" value="Unassembled WGS sequence"/>
</dbReference>
<feature type="transmembrane region" description="Helical" evidence="6">
    <location>
        <begin position="184"/>
        <end position="202"/>
    </location>
</feature>
<feature type="transmembrane region" description="Helical" evidence="6">
    <location>
        <begin position="123"/>
        <end position="141"/>
    </location>
</feature>
<keyword evidence="4 6" id="KW-1133">Transmembrane helix</keyword>
<evidence type="ECO:0000256" key="1">
    <source>
        <dbReference type="ARBA" id="ARBA00004651"/>
    </source>
</evidence>
<dbReference type="PANTHER" id="PTHR32322:SF18">
    <property type="entry name" value="S-ADENOSYLMETHIONINE_S-ADENOSYLHOMOCYSTEINE TRANSPORTER"/>
    <property type="match status" value="1"/>
</dbReference>
<organism evidence="8 9">
    <name type="scientific">Candidatus Egerieousia excrementavium</name>
    <dbReference type="NCBI Taxonomy" id="2840778"/>
    <lineage>
        <taxon>Bacteria</taxon>
        <taxon>Pseudomonadati</taxon>
        <taxon>Bacteroidota</taxon>
        <taxon>Bacteroidia</taxon>
        <taxon>Bacteroidales</taxon>
        <taxon>Candidatus Egerieousia</taxon>
    </lineage>
</organism>
<dbReference type="SUPFAM" id="SSF103481">
    <property type="entry name" value="Multidrug resistance efflux transporter EmrE"/>
    <property type="match status" value="2"/>
</dbReference>
<dbReference type="InterPro" id="IPR037185">
    <property type="entry name" value="EmrE-like"/>
</dbReference>
<feature type="transmembrane region" description="Helical" evidence="6">
    <location>
        <begin position="214"/>
        <end position="237"/>
    </location>
</feature>
<feature type="transmembrane region" description="Helical" evidence="6">
    <location>
        <begin position="69"/>
        <end position="90"/>
    </location>
</feature>
<proteinExistence type="predicted"/>
<feature type="transmembrane region" description="Helical" evidence="6">
    <location>
        <begin position="244"/>
        <end position="264"/>
    </location>
</feature>
<dbReference type="InterPro" id="IPR000620">
    <property type="entry name" value="EamA_dom"/>
</dbReference>
<evidence type="ECO:0000313" key="8">
    <source>
        <dbReference type="EMBL" id="MBO8428514.1"/>
    </source>
</evidence>
<gene>
    <name evidence="8" type="ORF">IAC68_01075</name>
</gene>
<keyword evidence="5 6" id="KW-0472">Membrane</keyword>
<keyword evidence="3 6" id="KW-0812">Transmembrane</keyword>
<sequence>MKSSFKGYFYGIATSMTFGLIPLFTLPVLDKGVGYESILFHRFLFATLALGLMIVFKGESFRIKPRRELPMLLLLALFYTASSLFLLLGYNYMGAGIATTIHFTYPLMVSLIMFSIFKEQTDWITWVAILLAVAGVAILSLGDGGALKFEMKGLIIVLLSAVGYASYICGVNKSRLRTMNGRKLAFYVFLFTTVMITIQNVADGGIEPLPDLSSYVYMMLLAILPTVVSNITLVLAVQNIGGTMTSVLGALEPLTAVCIGVLVFGEPFALSEAAGIILILSAVTAVILSGSIRNSISTVVKKIRPRHA</sequence>
<comment type="subcellular location">
    <subcellularLocation>
        <location evidence="1">Cell membrane</location>
        <topology evidence="1">Multi-pass membrane protein</topology>
    </subcellularLocation>
</comment>
<evidence type="ECO:0000256" key="2">
    <source>
        <dbReference type="ARBA" id="ARBA00022475"/>
    </source>
</evidence>
<dbReference type="AlphaFoldDB" id="A0A9D9DJ14"/>
<reference evidence="8" key="1">
    <citation type="submission" date="2020-10" db="EMBL/GenBank/DDBJ databases">
        <authorList>
            <person name="Gilroy R."/>
        </authorList>
    </citation>
    <scope>NUCLEOTIDE SEQUENCE</scope>
    <source>
        <strain evidence="8">15467</strain>
    </source>
</reference>
<feature type="domain" description="EamA" evidence="7">
    <location>
        <begin position="151"/>
        <end position="286"/>
    </location>
</feature>
<dbReference type="GO" id="GO:0005886">
    <property type="term" value="C:plasma membrane"/>
    <property type="evidence" value="ECO:0007669"/>
    <property type="project" value="UniProtKB-SubCell"/>
</dbReference>
<feature type="transmembrane region" description="Helical" evidence="6">
    <location>
        <begin position="276"/>
        <end position="296"/>
    </location>
</feature>
<reference evidence="8" key="2">
    <citation type="journal article" date="2021" name="PeerJ">
        <title>Extensive microbial diversity within the chicken gut microbiome revealed by metagenomics and culture.</title>
        <authorList>
            <person name="Gilroy R."/>
            <person name="Ravi A."/>
            <person name="Getino M."/>
            <person name="Pursley I."/>
            <person name="Horton D.L."/>
            <person name="Alikhan N.F."/>
            <person name="Baker D."/>
            <person name="Gharbi K."/>
            <person name="Hall N."/>
            <person name="Watson M."/>
            <person name="Adriaenssens E.M."/>
            <person name="Foster-Nyarko E."/>
            <person name="Jarju S."/>
            <person name="Secka A."/>
            <person name="Antonio M."/>
            <person name="Oren A."/>
            <person name="Chaudhuri R.R."/>
            <person name="La Ragione R."/>
            <person name="Hildebrand F."/>
            <person name="Pallen M.J."/>
        </authorList>
    </citation>
    <scope>NUCLEOTIDE SEQUENCE</scope>
    <source>
        <strain evidence="8">15467</strain>
    </source>
</reference>
<evidence type="ECO:0000256" key="5">
    <source>
        <dbReference type="ARBA" id="ARBA00023136"/>
    </source>
</evidence>